<sequence length="61" mass="6842">MNSRADADVDADAIADCVCSTFETLPEKRKPRARNDRAREWVPLAGIVLAKGTYYSQLRTQ</sequence>
<name>A0A9P4K963_9PLEO</name>
<reference evidence="2" key="1">
    <citation type="journal article" date="2020" name="Stud. Mycol.">
        <title>101 Dothideomycetes genomes: A test case for predicting lifestyles and emergence of pathogens.</title>
        <authorList>
            <person name="Haridas S."/>
            <person name="Albert R."/>
            <person name="Binder M."/>
            <person name="Bloem J."/>
            <person name="LaButti K."/>
            <person name="Salamov A."/>
            <person name="Andreopoulos B."/>
            <person name="Baker S."/>
            <person name="Barry K."/>
            <person name="Bills G."/>
            <person name="Bluhm B."/>
            <person name="Cannon C."/>
            <person name="Castanera R."/>
            <person name="Culley D."/>
            <person name="Daum C."/>
            <person name="Ezra D."/>
            <person name="Gonzalez J."/>
            <person name="Henrissat B."/>
            <person name="Kuo A."/>
            <person name="Liang C."/>
            <person name="Lipzen A."/>
            <person name="Lutzoni F."/>
            <person name="Magnuson J."/>
            <person name="Mondo S."/>
            <person name="Nolan M."/>
            <person name="Ohm R."/>
            <person name="Pangilinan J."/>
            <person name="Park H.-J."/>
            <person name="Ramirez L."/>
            <person name="Alfaro M."/>
            <person name="Sun H."/>
            <person name="Tritt A."/>
            <person name="Yoshinaga Y."/>
            <person name="Zwiers L.-H."/>
            <person name="Turgeon B."/>
            <person name="Goodwin S."/>
            <person name="Spatafora J."/>
            <person name="Crous P."/>
            <person name="Grigoriev I."/>
        </authorList>
    </citation>
    <scope>NUCLEOTIDE SEQUENCE [LARGE SCALE GENOMIC DNA]</scope>
    <source>
        <strain evidence="2">CBS 304.66</strain>
    </source>
</reference>
<keyword evidence="2" id="KW-1185">Reference proteome</keyword>
<evidence type="ECO:0000313" key="1">
    <source>
        <dbReference type="EMBL" id="KAF2264907.1"/>
    </source>
</evidence>
<dbReference type="Proteomes" id="UP000800093">
    <property type="component" value="Unassembled WGS sequence"/>
</dbReference>
<gene>
    <name evidence="1" type="ORF">CC78DRAFT_532781</name>
</gene>
<dbReference type="GO" id="GO:0002100">
    <property type="term" value="P:tRNA wobble adenosine to inosine editing"/>
    <property type="evidence" value="ECO:0007669"/>
    <property type="project" value="InterPro"/>
</dbReference>
<protein>
    <submittedName>
        <fullName evidence="1">Uncharacterized protein</fullName>
    </submittedName>
</protein>
<proteinExistence type="predicted"/>
<dbReference type="InterPro" id="IPR042935">
    <property type="entry name" value="Tad1"/>
</dbReference>
<dbReference type="GO" id="GO:0043829">
    <property type="term" value="F:tRNA-specific adenosine-37 deaminase activity"/>
    <property type="evidence" value="ECO:0007669"/>
    <property type="project" value="TreeGrafter"/>
</dbReference>
<organism evidence="1 2">
    <name type="scientific">Lojkania enalia</name>
    <dbReference type="NCBI Taxonomy" id="147567"/>
    <lineage>
        <taxon>Eukaryota</taxon>
        <taxon>Fungi</taxon>
        <taxon>Dikarya</taxon>
        <taxon>Ascomycota</taxon>
        <taxon>Pezizomycotina</taxon>
        <taxon>Dothideomycetes</taxon>
        <taxon>Pleosporomycetidae</taxon>
        <taxon>Pleosporales</taxon>
        <taxon>Pleosporales incertae sedis</taxon>
        <taxon>Lojkania</taxon>
    </lineage>
</organism>
<dbReference type="PANTHER" id="PTHR47803">
    <property type="entry name" value="TRNA-SPECIFIC ADENOSINE DEAMINASE 1"/>
    <property type="match status" value="1"/>
</dbReference>
<comment type="caution">
    <text evidence="1">The sequence shown here is derived from an EMBL/GenBank/DDBJ whole genome shotgun (WGS) entry which is preliminary data.</text>
</comment>
<accession>A0A9P4K963</accession>
<dbReference type="AlphaFoldDB" id="A0A9P4K963"/>
<dbReference type="EMBL" id="ML986612">
    <property type="protein sequence ID" value="KAF2264907.1"/>
    <property type="molecule type" value="Genomic_DNA"/>
</dbReference>
<evidence type="ECO:0000313" key="2">
    <source>
        <dbReference type="Proteomes" id="UP000800093"/>
    </source>
</evidence>
<dbReference type="PANTHER" id="PTHR47803:SF1">
    <property type="entry name" value="TRNA-SPECIFIC ADENOSINE DEAMINASE 1"/>
    <property type="match status" value="1"/>
</dbReference>